<dbReference type="RefSeq" id="WP_062167853.1">
    <property type="nucleotide sequence ID" value="NZ_MSRG01000087.1"/>
</dbReference>
<feature type="compositionally biased region" description="Polar residues" evidence="1">
    <location>
        <begin position="23"/>
        <end position="33"/>
    </location>
</feature>
<evidence type="ECO:0000256" key="2">
    <source>
        <dbReference type="SAM" id="SignalP"/>
    </source>
</evidence>
<proteinExistence type="predicted"/>
<feature type="signal peptide" evidence="2">
    <location>
        <begin position="1"/>
        <end position="22"/>
    </location>
</feature>
<feature type="region of interest" description="Disordered" evidence="1">
    <location>
        <begin position="23"/>
        <end position="87"/>
    </location>
</feature>
<feature type="chain" id="PRO_5011277824" evidence="2">
    <location>
        <begin position="23"/>
        <end position="87"/>
    </location>
</feature>
<organism evidence="3 4">
    <name type="scientific">Caballeronia sordidicola</name>
    <name type="common">Burkholderia sordidicola</name>
    <dbReference type="NCBI Taxonomy" id="196367"/>
    <lineage>
        <taxon>Bacteria</taxon>
        <taxon>Pseudomonadati</taxon>
        <taxon>Pseudomonadota</taxon>
        <taxon>Betaproteobacteria</taxon>
        <taxon>Burkholderiales</taxon>
        <taxon>Burkholderiaceae</taxon>
        <taxon>Caballeronia</taxon>
    </lineage>
</organism>
<gene>
    <name evidence="3" type="ORF">PAMC26577_10855</name>
</gene>
<sequence>MTKNTLLIALTAGLLATGSAFAQTSSDNSTAGDSTAAPMSGASAPMKKHRMQRHGTNKSSNGLSANKSKTPAVETGASAAVENGQGK</sequence>
<name>A0A242MY73_CABSO</name>
<dbReference type="Proteomes" id="UP000195221">
    <property type="component" value="Unassembled WGS sequence"/>
</dbReference>
<evidence type="ECO:0000313" key="3">
    <source>
        <dbReference type="EMBL" id="OTP76381.1"/>
    </source>
</evidence>
<comment type="caution">
    <text evidence="3">The sequence shown here is derived from an EMBL/GenBank/DDBJ whole genome shotgun (WGS) entry which is preliminary data.</text>
</comment>
<feature type="compositionally biased region" description="Basic residues" evidence="1">
    <location>
        <begin position="46"/>
        <end position="56"/>
    </location>
</feature>
<evidence type="ECO:0000256" key="1">
    <source>
        <dbReference type="SAM" id="MobiDB-lite"/>
    </source>
</evidence>
<feature type="compositionally biased region" description="Polar residues" evidence="1">
    <location>
        <begin position="57"/>
        <end position="69"/>
    </location>
</feature>
<protein>
    <submittedName>
        <fullName evidence="3">Uncharacterized protein</fullName>
    </submittedName>
</protein>
<reference evidence="3 4" key="1">
    <citation type="submission" date="2017-03" db="EMBL/GenBank/DDBJ databases">
        <title>Genome analysis of strain PAMC 26577.</title>
        <authorList>
            <person name="Oh H.-M."/>
            <person name="Yang J.-A."/>
        </authorList>
    </citation>
    <scope>NUCLEOTIDE SEQUENCE [LARGE SCALE GENOMIC DNA]</scope>
    <source>
        <strain evidence="3 4">PAMC 26577</strain>
    </source>
</reference>
<dbReference type="EMBL" id="NBTZ01000037">
    <property type="protein sequence ID" value="OTP76381.1"/>
    <property type="molecule type" value="Genomic_DNA"/>
</dbReference>
<accession>A0A242MY73</accession>
<evidence type="ECO:0000313" key="4">
    <source>
        <dbReference type="Proteomes" id="UP000195221"/>
    </source>
</evidence>
<keyword evidence="2" id="KW-0732">Signal</keyword>
<dbReference type="AlphaFoldDB" id="A0A242MY73"/>